<name>A0A8B6G733_MYTGA</name>
<proteinExistence type="predicted"/>
<evidence type="ECO:0000256" key="2">
    <source>
        <dbReference type="SAM" id="Phobius"/>
    </source>
</evidence>
<gene>
    <name evidence="3" type="ORF">MGAL_10B076385</name>
</gene>
<feature type="region of interest" description="Disordered" evidence="1">
    <location>
        <begin position="187"/>
        <end position="230"/>
    </location>
</feature>
<keyword evidence="2" id="KW-0812">Transmembrane</keyword>
<accession>A0A8B6G733</accession>
<evidence type="ECO:0000313" key="4">
    <source>
        <dbReference type="Proteomes" id="UP000596742"/>
    </source>
</evidence>
<dbReference type="OrthoDB" id="10488956at2759"/>
<dbReference type="AlphaFoldDB" id="A0A8B6G733"/>
<comment type="caution">
    <text evidence="3">The sequence shown here is derived from an EMBL/GenBank/DDBJ whole genome shotgun (WGS) entry which is preliminary data.</text>
</comment>
<dbReference type="Proteomes" id="UP000596742">
    <property type="component" value="Unassembled WGS sequence"/>
</dbReference>
<keyword evidence="4" id="KW-1185">Reference proteome</keyword>
<evidence type="ECO:0000313" key="3">
    <source>
        <dbReference type="EMBL" id="VDI59713.1"/>
    </source>
</evidence>
<keyword evidence="2" id="KW-1133">Transmembrane helix</keyword>
<keyword evidence="2" id="KW-0472">Membrane</keyword>
<evidence type="ECO:0000256" key="1">
    <source>
        <dbReference type="SAM" id="MobiDB-lite"/>
    </source>
</evidence>
<reference evidence="3" key="1">
    <citation type="submission" date="2018-11" db="EMBL/GenBank/DDBJ databases">
        <authorList>
            <person name="Alioto T."/>
            <person name="Alioto T."/>
        </authorList>
    </citation>
    <scope>NUCLEOTIDE SEQUENCE</scope>
</reference>
<protein>
    <submittedName>
        <fullName evidence="3">Uncharacterized protein</fullName>
    </submittedName>
</protein>
<organism evidence="3 4">
    <name type="scientific">Mytilus galloprovincialis</name>
    <name type="common">Mediterranean mussel</name>
    <dbReference type="NCBI Taxonomy" id="29158"/>
    <lineage>
        <taxon>Eukaryota</taxon>
        <taxon>Metazoa</taxon>
        <taxon>Spiralia</taxon>
        <taxon>Lophotrochozoa</taxon>
        <taxon>Mollusca</taxon>
        <taxon>Bivalvia</taxon>
        <taxon>Autobranchia</taxon>
        <taxon>Pteriomorphia</taxon>
        <taxon>Mytilida</taxon>
        <taxon>Mytiloidea</taxon>
        <taxon>Mytilidae</taxon>
        <taxon>Mytilinae</taxon>
        <taxon>Mytilus</taxon>
    </lineage>
</organism>
<feature type="transmembrane region" description="Helical" evidence="2">
    <location>
        <begin position="107"/>
        <end position="129"/>
    </location>
</feature>
<dbReference type="EMBL" id="UYJE01007977">
    <property type="protein sequence ID" value="VDI59713.1"/>
    <property type="molecule type" value="Genomic_DNA"/>
</dbReference>
<sequence length="230" mass="26171">MLLRVRGLKQSIYALKKHYTCRRIKRKFKEMLDSKMEQDIGYLSFDEKKFPGERVIVNYNSPKTVCVAARIQPNGSYQLETHLCNESLEALCHRTGHTDYGSSDAEIMTASLGSVLGGVLVCIIVVASIKHRRGHLRNIPTPPQEVINISPTSTGMKMIKGIDEPLYSNSDDPVGDLSIYSFAKDHTEPGENIDTQDKQYDSVTYKEPRNTDEDKHYDHIMEDHYQNPYS</sequence>